<evidence type="ECO:0000313" key="1">
    <source>
        <dbReference type="EMBL" id="QJB01760.1"/>
    </source>
</evidence>
<dbReference type="InterPro" id="IPR014729">
    <property type="entry name" value="Rossmann-like_a/b/a_fold"/>
</dbReference>
<dbReference type="Gene3D" id="3.40.50.620">
    <property type="entry name" value="HUPs"/>
    <property type="match status" value="1"/>
</dbReference>
<accession>A0A6M3M6L3</accession>
<sequence length="190" mass="22185">MASYNSLSGGNISVAMALLYPKLTNVMINTGGNLLEVWKRLSELQLMRIKIIVISSFIGGYQSYYDYIKNENLLPFYMSCNYKAKRLHMNRFYGILAPCTVNIGLTAGEEDRRDEFQSTDGIRYNFPMIKYTREECEKILRAHDLVPLETRSGCWFCPKQPRSSWIRLREVHPELYQEAKERGWLTKLPH</sequence>
<reference evidence="1" key="1">
    <citation type="submission" date="2020-03" db="EMBL/GenBank/DDBJ databases">
        <title>The deep terrestrial virosphere.</title>
        <authorList>
            <person name="Holmfeldt K."/>
            <person name="Nilsson E."/>
            <person name="Simone D."/>
            <person name="Lopez-Fernandez M."/>
            <person name="Wu X."/>
            <person name="de Brujin I."/>
            <person name="Lundin D."/>
            <person name="Andersson A."/>
            <person name="Bertilsson S."/>
            <person name="Dopson M."/>
        </authorList>
    </citation>
    <scope>NUCLEOTIDE SEQUENCE</scope>
    <source>
        <strain evidence="1">MM171B02032</strain>
    </source>
</reference>
<dbReference type="AlphaFoldDB" id="A0A6M3M6L3"/>
<evidence type="ECO:0008006" key="2">
    <source>
        <dbReference type="Google" id="ProtNLM"/>
    </source>
</evidence>
<name>A0A6M3M6L3_9ZZZZ</name>
<organism evidence="1">
    <name type="scientific">viral metagenome</name>
    <dbReference type="NCBI Taxonomy" id="1070528"/>
    <lineage>
        <taxon>unclassified sequences</taxon>
        <taxon>metagenomes</taxon>
        <taxon>organismal metagenomes</taxon>
    </lineage>
</organism>
<dbReference type="EMBL" id="MT143731">
    <property type="protein sequence ID" value="QJB01760.1"/>
    <property type="molecule type" value="Genomic_DNA"/>
</dbReference>
<gene>
    <name evidence="1" type="ORF">MM171B02032_0007</name>
</gene>
<proteinExistence type="predicted"/>
<protein>
    <recommendedName>
        <fullName evidence="2">Phosphoadenosine phosphosulfate</fullName>
    </recommendedName>
</protein>